<dbReference type="InterPro" id="IPR045595">
    <property type="entry name" value="SufBD_N"/>
</dbReference>
<dbReference type="RefSeq" id="WP_343784607.1">
    <property type="nucleotide sequence ID" value="NZ_BAAAFH010000003.1"/>
</dbReference>
<name>A0ABP3XZZ2_9FLAO</name>
<evidence type="ECO:0000259" key="2">
    <source>
        <dbReference type="Pfam" id="PF01458"/>
    </source>
</evidence>
<sequence>MNTMTESAVKRFTDSIQPTFKEGVLDENSRREALENLEKMDFPTTRVEAWKYTRVTKISKKEFSIQPGSVNSIDAFKIKNLDSHVLVFINGFFSASLSSFTTEEGIEIAPLKEAKGIAGNTVPVSNEDIFTALNTAYATDGIAVKIASGKQLSKPVEVIYIQSGDTAIANIRNVIIAEKSSAGQIILGHYSQDAKNCFSNCITEVVVEANAHLTINKIQYESEANYQIATEQVKQDKDSTFTINTITLNGELVRNNLNIDVLGQNCNTHLNGAYLTKGKQHVDNHTTVDHTVANCESNELYKGVMDDDSTAVFNGKVFVRKDAQKINAFQSNGNVLLSGNATVNSKPELEIYADDVKCSHGSTTGQLDEDAVFYLRARGLSEKNARKLLVSAFIADVLDTIESEEVRAHIDNMLLERFGWEF</sequence>
<accession>A0ABP3XZZ2</accession>
<evidence type="ECO:0000313" key="4">
    <source>
        <dbReference type="EMBL" id="GAA0874005.1"/>
    </source>
</evidence>
<protein>
    <submittedName>
        <fullName evidence="4">Fe-S cluster assembly protein SufD</fullName>
    </submittedName>
</protein>
<gene>
    <name evidence="4" type="primary">sufD</name>
    <name evidence="4" type="ORF">GCM10009118_04130</name>
</gene>
<dbReference type="NCBIfam" id="TIGR01981">
    <property type="entry name" value="sufD"/>
    <property type="match status" value="1"/>
</dbReference>
<dbReference type="InterPro" id="IPR055346">
    <property type="entry name" value="Fe-S_cluster_assembly_SufBD"/>
</dbReference>
<dbReference type="Pfam" id="PF19295">
    <property type="entry name" value="SufBD_N"/>
    <property type="match status" value="1"/>
</dbReference>
<dbReference type="InterPro" id="IPR037284">
    <property type="entry name" value="SUF_FeS_clus_asmbl_SufBD_sf"/>
</dbReference>
<evidence type="ECO:0000313" key="5">
    <source>
        <dbReference type="Proteomes" id="UP001501126"/>
    </source>
</evidence>
<evidence type="ECO:0000256" key="1">
    <source>
        <dbReference type="ARBA" id="ARBA00043967"/>
    </source>
</evidence>
<evidence type="ECO:0000259" key="3">
    <source>
        <dbReference type="Pfam" id="PF19295"/>
    </source>
</evidence>
<proteinExistence type="inferred from homology"/>
<dbReference type="InterPro" id="IPR011542">
    <property type="entry name" value="SUF_FeS_clus_asmbl_SufD"/>
</dbReference>
<dbReference type="EMBL" id="BAAAFH010000003">
    <property type="protein sequence ID" value="GAA0874005.1"/>
    <property type="molecule type" value="Genomic_DNA"/>
</dbReference>
<feature type="domain" description="SUF system FeS cluster assembly SufBD N-terminal" evidence="3">
    <location>
        <begin position="28"/>
        <end position="158"/>
    </location>
</feature>
<dbReference type="PANTHER" id="PTHR43575:SF1">
    <property type="entry name" value="PROTEIN ABCI7, CHLOROPLASTIC"/>
    <property type="match status" value="1"/>
</dbReference>
<reference evidence="5" key="1">
    <citation type="journal article" date="2019" name="Int. J. Syst. Evol. Microbiol.">
        <title>The Global Catalogue of Microorganisms (GCM) 10K type strain sequencing project: providing services to taxonomists for standard genome sequencing and annotation.</title>
        <authorList>
            <consortium name="The Broad Institute Genomics Platform"/>
            <consortium name="The Broad Institute Genome Sequencing Center for Infectious Disease"/>
            <person name="Wu L."/>
            <person name="Ma J."/>
        </authorList>
    </citation>
    <scope>NUCLEOTIDE SEQUENCE [LARGE SCALE GENOMIC DNA]</scope>
    <source>
        <strain evidence="5">JCM 16083</strain>
    </source>
</reference>
<dbReference type="PANTHER" id="PTHR43575">
    <property type="entry name" value="PROTEIN ABCI7, CHLOROPLASTIC"/>
    <property type="match status" value="1"/>
</dbReference>
<keyword evidence="5" id="KW-1185">Reference proteome</keyword>
<feature type="domain" description="SUF system FeS cluster assembly SufBD core" evidence="2">
    <location>
        <begin position="163"/>
        <end position="393"/>
    </location>
</feature>
<dbReference type="InterPro" id="IPR000825">
    <property type="entry name" value="SUF_FeS_clus_asmbl_SufBD_core"/>
</dbReference>
<organism evidence="4 5">
    <name type="scientific">Wandonia haliotis</name>
    <dbReference type="NCBI Taxonomy" id="574963"/>
    <lineage>
        <taxon>Bacteria</taxon>
        <taxon>Pseudomonadati</taxon>
        <taxon>Bacteroidota</taxon>
        <taxon>Flavobacteriia</taxon>
        <taxon>Flavobacteriales</taxon>
        <taxon>Crocinitomicaceae</taxon>
        <taxon>Wandonia</taxon>
    </lineage>
</organism>
<comment type="similarity">
    <text evidence="1">Belongs to the iron-sulfur cluster assembly SufBD family.</text>
</comment>
<comment type="caution">
    <text evidence="4">The sequence shown here is derived from an EMBL/GenBank/DDBJ whole genome shotgun (WGS) entry which is preliminary data.</text>
</comment>
<dbReference type="Proteomes" id="UP001501126">
    <property type="component" value="Unassembled WGS sequence"/>
</dbReference>
<dbReference type="Pfam" id="PF01458">
    <property type="entry name" value="SUFBD_core"/>
    <property type="match status" value="1"/>
</dbReference>
<dbReference type="SUPFAM" id="SSF101960">
    <property type="entry name" value="Stabilizer of iron transporter SufD"/>
    <property type="match status" value="1"/>
</dbReference>